<evidence type="ECO:0000256" key="6">
    <source>
        <dbReference type="ARBA" id="ARBA00022840"/>
    </source>
</evidence>
<dbReference type="SUPFAM" id="SSF47323">
    <property type="entry name" value="Anticodon-binding domain of a subclass of class I aminoacyl-tRNA synthetases"/>
    <property type="match status" value="1"/>
</dbReference>
<dbReference type="Proteomes" id="UP000177943">
    <property type="component" value="Unassembled WGS sequence"/>
</dbReference>
<dbReference type="EMBL" id="MHRP01000043">
    <property type="protein sequence ID" value="OHA25841.1"/>
    <property type="molecule type" value="Genomic_DNA"/>
</dbReference>
<evidence type="ECO:0000256" key="9">
    <source>
        <dbReference type="ARBA" id="ARBA00030904"/>
    </source>
</evidence>
<dbReference type="Pfam" id="PF09334">
    <property type="entry name" value="tRNA-synt_1g"/>
    <property type="match status" value="2"/>
</dbReference>
<evidence type="ECO:0000256" key="11">
    <source>
        <dbReference type="RuleBase" id="RU363039"/>
    </source>
</evidence>
<keyword evidence="8 11" id="KW-0030">Aminoacyl-tRNA synthetase</keyword>
<comment type="similarity">
    <text evidence="11">Belongs to the class-I aminoacyl-tRNA synthetase family.</text>
</comment>
<protein>
    <recommendedName>
        <fullName evidence="3">Methionine--tRNA ligase</fullName>
        <ecNumber evidence="2">6.1.1.10</ecNumber>
    </recommendedName>
    <alternativeName>
        <fullName evidence="9">Methionyl-tRNA synthetase</fullName>
    </alternativeName>
</protein>
<organism evidence="13 14">
    <name type="scientific">Candidatus Taylorbacteria bacterium RIFCSPHIGHO2_02_FULL_45_35</name>
    <dbReference type="NCBI Taxonomy" id="1802311"/>
    <lineage>
        <taxon>Bacteria</taxon>
        <taxon>Candidatus Tayloriibacteriota</taxon>
    </lineage>
</organism>
<dbReference type="FunFam" id="2.170.220.10:FF:000001">
    <property type="entry name" value="methionine--tRNA ligase, mitochondrial"/>
    <property type="match status" value="1"/>
</dbReference>
<dbReference type="SUPFAM" id="SSF52374">
    <property type="entry name" value="Nucleotidylyl transferase"/>
    <property type="match status" value="1"/>
</dbReference>
<dbReference type="InterPro" id="IPR014729">
    <property type="entry name" value="Rossmann-like_a/b/a_fold"/>
</dbReference>
<dbReference type="PANTHER" id="PTHR43326">
    <property type="entry name" value="METHIONYL-TRNA SYNTHETASE"/>
    <property type="match status" value="1"/>
</dbReference>
<evidence type="ECO:0000256" key="4">
    <source>
        <dbReference type="ARBA" id="ARBA00022598"/>
    </source>
</evidence>
<gene>
    <name evidence="13" type="ORF">A3D56_01120</name>
</gene>
<dbReference type="InterPro" id="IPR023457">
    <property type="entry name" value="Met-tRNA_synth_2"/>
</dbReference>
<dbReference type="CDD" id="cd00814">
    <property type="entry name" value="MetRS_core"/>
    <property type="match status" value="1"/>
</dbReference>
<evidence type="ECO:0000256" key="10">
    <source>
        <dbReference type="ARBA" id="ARBA00047364"/>
    </source>
</evidence>
<proteinExistence type="inferred from homology"/>
<dbReference type="Gene3D" id="3.40.50.620">
    <property type="entry name" value="HUPs"/>
    <property type="match status" value="1"/>
</dbReference>
<dbReference type="AlphaFoldDB" id="A0A1G2MS56"/>
<keyword evidence="7 11" id="KW-0648">Protein biosynthesis</keyword>
<feature type="domain" description="Methionyl/Leucyl tRNA synthetase" evidence="12">
    <location>
        <begin position="157"/>
        <end position="367"/>
    </location>
</feature>
<dbReference type="Gene3D" id="1.10.730.10">
    <property type="entry name" value="Isoleucyl-tRNA Synthetase, Domain 1"/>
    <property type="match status" value="1"/>
</dbReference>
<evidence type="ECO:0000256" key="7">
    <source>
        <dbReference type="ARBA" id="ARBA00022917"/>
    </source>
</evidence>
<comment type="caution">
    <text evidence="13">The sequence shown here is derived from an EMBL/GenBank/DDBJ whole genome shotgun (WGS) entry which is preliminary data.</text>
</comment>
<accession>A0A1G2MS56</accession>
<dbReference type="PRINTS" id="PR01041">
    <property type="entry name" value="TRNASYNTHMET"/>
</dbReference>
<evidence type="ECO:0000313" key="14">
    <source>
        <dbReference type="Proteomes" id="UP000177943"/>
    </source>
</evidence>
<dbReference type="InterPro" id="IPR014758">
    <property type="entry name" value="Met-tRNA_synth"/>
</dbReference>
<keyword evidence="4 11" id="KW-0436">Ligase</keyword>
<evidence type="ECO:0000256" key="1">
    <source>
        <dbReference type="ARBA" id="ARBA00003314"/>
    </source>
</evidence>
<dbReference type="InterPro" id="IPR009080">
    <property type="entry name" value="tRNAsynth_Ia_anticodon-bd"/>
</dbReference>
<dbReference type="InterPro" id="IPR033911">
    <property type="entry name" value="MetRS_core"/>
</dbReference>
<evidence type="ECO:0000256" key="2">
    <source>
        <dbReference type="ARBA" id="ARBA00012838"/>
    </source>
</evidence>
<comment type="function">
    <text evidence="1">Is required not only for elongation of protein synthesis but also for the initiation of all mRNA translation through initiator tRNA(fMet) aminoacylation.</text>
</comment>
<dbReference type="GO" id="GO:0006431">
    <property type="term" value="P:methionyl-tRNA aminoacylation"/>
    <property type="evidence" value="ECO:0007669"/>
    <property type="project" value="InterPro"/>
</dbReference>
<dbReference type="PANTHER" id="PTHR43326:SF1">
    <property type="entry name" value="METHIONINE--TRNA LIGASE, MITOCHONDRIAL"/>
    <property type="match status" value="1"/>
</dbReference>
<keyword evidence="5 11" id="KW-0547">Nucleotide-binding</keyword>
<dbReference type="Gene3D" id="2.170.220.10">
    <property type="match status" value="1"/>
</dbReference>
<dbReference type="EC" id="6.1.1.10" evidence="2"/>
<feature type="domain" description="Methionyl/Leucyl tRNA synthetase" evidence="12">
    <location>
        <begin position="8"/>
        <end position="150"/>
    </location>
</feature>
<keyword evidence="6 11" id="KW-0067">ATP-binding</keyword>
<evidence type="ECO:0000256" key="8">
    <source>
        <dbReference type="ARBA" id="ARBA00023146"/>
    </source>
</evidence>
<comment type="catalytic activity">
    <reaction evidence="10">
        <text>tRNA(Met) + L-methionine + ATP = L-methionyl-tRNA(Met) + AMP + diphosphate</text>
        <dbReference type="Rhea" id="RHEA:13481"/>
        <dbReference type="Rhea" id="RHEA-COMP:9667"/>
        <dbReference type="Rhea" id="RHEA-COMP:9698"/>
        <dbReference type="ChEBI" id="CHEBI:30616"/>
        <dbReference type="ChEBI" id="CHEBI:33019"/>
        <dbReference type="ChEBI" id="CHEBI:57844"/>
        <dbReference type="ChEBI" id="CHEBI:78442"/>
        <dbReference type="ChEBI" id="CHEBI:78530"/>
        <dbReference type="ChEBI" id="CHEBI:456215"/>
        <dbReference type="EC" id="6.1.1.10"/>
    </reaction>
</comment>
<dbReference type="GO" id="GO:0004825">
    <property type="term" value="F:methionine-tRNA ligase activity"/>
    <property type="evidence" value="ECO:0007669"/>
    <property type="project" value="UniProtKB-EC"/>
</dbReference>
<evidence type="ECO:0000256" key="5">
    <source>
        <dbReference type="ARBA" id="ARBA00022741"/>
    </source>
</evidence>
<dbReference type="NCBIfam" id="TIGR00398">
    <property type="entry name" value="metG"/>
    <property type="match status" value="1"/>
</dbReference>
<dbReference type="GO" id="GO:0005524">
    <property type="term" value="F:ATP binding"/>
    <property type="evidence" value="ECO:0007669"/>
    <property type="project" value="UniProtKB-KW"/>
</dbReference>
<evidence type="ECO:0000256" key="3">
    <source>
        <dbReference type="ARBA" id="ARBA00018753"/>
    </source>
</evidence>
<dbReference type="InterPro" id="IPR015413">
    <property type="entry name" value="Methionyl/Leucyl_tRNA_Synth"/>
</dbReference>
<name>A0A1G2MS56_9BACT</name>
<reference evidence="13 14" key="1">
    <citation type="journal article" date="2016" name="Nat. Commun.">
        <title>Thousands of microbial genomes shed light on interconnected biogeochemical processes in an aquifer system.</title>
        <authorList>
            <person name="Anantharaman K."/>
            <person name="Brown C.T."/>
            <person name="Hug L.A."/>
            <person name="Sharon I."/>
            <person name="Castelle C.J."/>
            <person name="Probst A.J."/>
            <person name="Thomas B.C."/>
            <person name="Singh A."/>
            <person name="Wilkins M.J."/>
            <person name="Karaoz U."/>
            <person name="Brodie E.L."/>
            <person name="Williams K.H."/>
            <person name="Hubbard S.S."/>
            <person name="Banfield J.F."/>
        </authorList>
    </citation>
    <scope>NUCLEOTIDE SEQUENCE [LARGE SCALE GENOMIC DNA]</scope>
</reference>
<evidence type="ECO:0000259" key="12">
    <source>
        <dbReference type="Pfam" id="PF09334"/>
    </source>
</evidence>
<evidence type="ECO:0000313" key="13">
    <source>
        <dbReference type="EMBL" id="OHA25841.1"/>
    </source>
</evidence>
<sequence>MSTSKTFFITTTLPYVNAEPHIGFAMEIIRADTITRFKKSQSFEVFFNTGTDEHGQKILEVASKAGKEVQLYVDEYSKHFEVLLPKLGISKDIHFIRTTDPVHVKAAESFWRRVRDNGFIYKKKYKAKYCVGCEEQKTDSELVDGRCPIHPNREIETIEEENYFFKFSEFGEKLLKFYDANPDFVMPTSRLNEMKEFVKRGLQDFSISRLASKMSWGVSVPDDSEHVMYVWFEALVSYISTLGWPDNKVQFEKFWVNGTPVQYCGKDNTRFQGVMWQAMLMAAGLPNSDKIVVNGFITSGGQKMSKSLGNVIDPISIVNEYGTDALRYYVLRELSPFEDSDFTLEKFKEAYNANLANGLGNLVSRVLTMANKNGVALSEKREVFDSKFLEAFEKFEINKAADIIWQKISAADEYIQKTEPFKKIKTAETGAKKDIAELLARLYEIAFHLQSFLPQTAQIILDLLTSSKIPTAPLFPRKD</sequence>